<sequence length="204" mass="22257">MNSLLATAHPYIIQYGYGALFGVLFAESLGLPLPGETFLVAASFLAVQGQLNIWLVVVTAWAAATLGDNAGYAIGRFGGRKLLVRHGARVGISVARLDKTERFFAHYGPEVVIVARFFPVLRQLNGLTAGSVGMGWKRFAVYNALGALLWVGAWSAGVYYFGKQIEAWLLRVHTAELWLAGALALVLLVAVVYWAMSKRSRSRR</sequence>
<dbReference type="InterPro" id="IPR051311">
    <property type="entry name" value="DedA_domain"/>
</dbReference>
<evidence type="ECO:0000256" key="4">
    <source>
        <dbReference type="ARBA" id="ARBA00022989"/>
    </source>
</evidence>
<dbReference type="GO" id="GO:0005886">
    <property type="term" value="C:plasma membrane"/>
    <property type="evidence" value="ECO:0007669"/>
    <property type="project" value="UniProtKB-SubCell"/>
</dbReference>
<feature type="domain" description="VTT" evidence="7">
    <location>
        <begin position="33"/>
        <end position="156"/>
    </location>
</feature>
<keyword evidence="2" id="KW-1003">Cell membrane</keyword>
<evidence type="ECO:0000256" key="3">
    <source>
        <dbReference type="ARBA" id="ARBA00022692"/>
    </source>
</evidence>
<evidence type="ECO:0000313" key="9">
    <source>
        <dbReference type="Proteomes" id="UP000286806"/>
    </source>
</evidence>
<keyword evidence="5 6" id="KW-0472">Membrane</keyword>
<dbReference type="InterPro" id="IPR032816">
    <property type="entry name" value="VTT_dom"/>
</dbReference>
<reference evidence="8 9" key="1">
    <citation type="journal article" date="2019" name="Front. Microbiol.">
        <title>Genomes of Neutrophilic Sulfur-Oxidizing Chemolithoautotrophs Representing 9 Proteobacterial Species From 8 Genera.</title>
        <authorList>
            <person name="Watanabe T."/>
            <person name="Kojima H."/>
            <person name="Umezawa K."/>
            <person name="Hori C."/>
            <person name="Takasuka T.E."/>
            <person name="Kato Y."/>
            <person name="Fukui M."/>
        </authorList>
    </citation>
    <scope>NUCLEOTIDE SEQUENCE [LARGE SCALE GENOMIC DNA]</scope>
    <source>
        <strain evidence="8 9">TTN</strain>
    </source>
</reference>
<keyword evidence="4 6" id="KW-1133">Transmembrane helix</keyword>
<gene>
    <name evidence="8" type="ORF">SFMTTN_0153</name>
</gene>
<feature type="transmembrane region" description="Helical" evidence="6">
    <location>
        <begin position="53"/>
        <end position="75"/>
    </location>
</feature>
<dbReference type="OrthoDB" id="9780918at2"/>
<feature type="transmembrane region" description="Helical" evidence="6">
    <location>
        <begin position="140"/>
        <end position="162"/>
    </location>
</feature>
<dbReference type="AlphaFoldDB" id="A0A401J9M2"/>
<evidence type="ECO:0000256" key="1">
    <source>
        <dbReference type="ARBA" id="ARBA00004651"/>
    </source>
</evidence>
<organism evidence="8 9">
    <name type="scientific">Sulfuriferula multivorans</name>
    <dbReference type="NCBI Taxonomy" id="1559896"/>
    <lineage>
        <taxon>Bacteria</taxon>
        <taxon>Pseudomonadati</taxon>
        <taxon>Pseudomonadota</taxon>
        <taxon>Betaproteobacteria</taxon>
        <taxon>Nitrosomonadales</taxon>
        <taxon>Sulfuricellaceae</taxon>
        <taxon>Sulfuriferula</taxon>
    </lineage>
</organism>
<evidence type="ECO:0000256" key="2">
    <source>
        <dbReference type="ARBA" id="ARBA00022475"/>
    </source>
</evidence>
<dbReference type="PANTHER" id="PTHR42709">
    <property type="entry name" value="ALKALINE PHOSPHATASE LIKE PROTEIN"/>
    <property type="match status" value="1"/>
</dbReference>
<keyword evidence="9" id="KW-1185">Reference proteome</keyword>
<comment type="subcellular location">
    <subcellularLocation>
        <location evidence="1">Cell membrane</location>
        <topology evidence="1">Multi-pass membrane protein</topology>
    </subcellularLocation>
</comment>
<proteinExistence type="predicted"/>
<evidence type="ECO:0000259" key="7">
    <source>
        <dbReference type="Pfam" id="PF09335"/>
    </source>
</evidence>
<feature type="transmembrane region" description="Helical" evidence="6">
    <location>
        <begin position="12"/>
        <end position="33"/>
    </location>
</feature>
<protein>
    <submittedName>
        <fullName evidence="8">Alkaline phosphatase like protein</fullName>
    </submittedName>
</protein>
<evidence type="ECO:0000313" key="8">
    <source>
        <dbReference type="EMBL" id="GBL44358.1"/>
    </source>
</evidence>
<keyword evidence="3 6" id="KW-0812">Transmembrane</keyword>
<feature type="transmembrane region" description="Helical" evidence="6">
    <location>
        <begin position="177"/>
        <end position="196"/>
    </location>
</feature>
<dbReference type="RefSeq" id="WP_124703197.1">
    <property type="nucleotide sequence ID" value="NZ_BGOW01000001.1"/>
</dbReference>
<name>A0A401J9M2_9PROT</name>
<evidence type="ECO:0000256" key="5">
    <source>
        <dbReference type="ARBA" id="ARBA00023136"/>
    </source>
</evidence>
<dbReference type="PANTHER" id="PTHR42709:SF6">
    <property type="entry name" value="UNDECAPRENYL PHOSPHATE TRANSPORTER A"/>
    <property type="match status" value="1"/>
</dbReference>
<comment type="caution">
    <text evidence="8">The sequence shown here is derived from an EMBL/GenBank/DDBJ whole genome shotgun (WGS) entry which is preliminary data.</text>
</comment>
<dbReference type="EMBL" id="BGOW01000001">
    <property type="protein sequence ID" value="GBL44358.1"/>
    <property type="molecule type" value="Genomic_DNA"/>
</dbReference>
<evidence type="ECO:0000256" key="6">
    <source>
        <dbReference type="SAM" id="Phobius"/>
    </source>
</evidence>
<dbReference type="Pfam" id="PF09335">
    <property type="entry name" value="VTT_dom"/>
    <property type="match status" value="1"/>
</dbReference>
<accession>A0A401J9M2</accession>
<dbReference type="Proteomes" id="UP000286806">
    <property type="component" value="Unassembled WGS sequence"/>
</dbReference>